<evidence type="ECO:0000313" key="6">
    <source>
        <dbReference type="Proteomes" id="UP000275024"/>
    </source>
</evidence>
<dbReference type="PANTHER" id="PTHR48050">
    <property type="entry name" value="STEROL 3-BETA-GLUCOSYLTRANSFERASE"/>
    <property type="match status" value="1"/>
</dbReference>
<gene>
    <name evidence="4" type="ORF">D7318_16860</name>
    <name evidence="3" type="ORF">D7319_15605</name>
</gene>
<evidence type="ECO:0000313" key="5">
    <source>
        <dbReference type="Proteomes" id="UP000268652"/>
    </source>
</evidence>
<dbReference type="SUPFAM" id="SSF53756">
    <property type="entry name" value="UDP-Glycosyltransferase/glycogen phosphorylase"/>
    <property type="match status" value="1"/>
</dbReference>
<dbReference type="GO" id="GO:0017000">
    <property type="term" value="P:antibiotic biosynthetic process"/>
    <property type="evidence" value="ECO:0007669"/>
    <property type="project" value="UniProtKB-ARBA"/>
</dbReference>
<dbReference type="OrthoDB" id="764352at2"/>
<organism evidence="3 6">
    <name type="scientific">Streptomyces radicis</name>
    <dbReference type="NCBI Taxonomy" id="1750517"/>
    <lineage>
        <taxon>Bacteria</taxon>
        <taxon>Bacillati</taxon>
        <taxon>Actinomycetota</taxon>
        <taxon>Actinomycetes</taxon>
        <taxon>Kitasatosporales</taxon>
        <taxon>Streptomycetaceae</taxon>
        <taxon>Streptomyces</taxon>
    </lineage>
</organism>
<evidence type="ECO:0000259" key="2">
    <source>
        <dbReference type="Pfam" id="PF06722"/>
    </source>
</evidence>
<dbReference type="PANTHER" id="PTHR48050:SF13">
    <property type="entry name" value="STEROL 3-BETA-GLUCOSYLTRANSFERASE UGT80A2"/>
    <property type="match status" value="1"/>
</dbReference>
<keyword evidence="1 3" id="KW-0808">Transferase</keyword>
<dbReference type="GO" id="GO:0008194">
    <property type="term" value="F:UDP-glycosyltransferase activity"/>
    <property type="evidence" value="ECO:0007669"/>
    <property type="project" value="InterPro"/>
</dbReference>
<dbReference type="RefSeq" id="WP_120697924.1">
    <property type="nucleotide sequence ID" value="NZ_RBDX01000011.1"/>
</dbReference>
<comment type="caution">
    <text evidence="3">The sequence shown here is derived from an EMBL/GenBank/DDBJ whole genome shotgun (WGS) entry which is preliminary data.</text>
</comment>
<dbReference type="InterPro" id="IPR002213">
    <property type="entry name" value="UDP_glucos_trans"/>
</dbReference>
<dbReference type="EMBL" id="RBDX01000011">
    <property type="protein sequence ID" value="RKN08359.1"/>
    <property type="molecule type" value="Genomic_DNA"/>
</dbReference>
<dbReference type="Proteomes" id="UP000275024">
    <property type="component" value="Unassembled WGS sequence"/>
</dbReference>
<dbReference type="AlphaFoldDB" id="A0A3A9W6C3"/>
<keyword evidence="5" id="KW-1185">Reference proteome</keyword>
<dbReference type="Gene3D" id="3.40.50.2000">
    <property type="entry name" value="Glycogen Phosphorylase B"/>
    <property type="match status" value="2"/>
</dbReference>
<dbReference type="CDD" id="cd03784">
    <property type="entry name" value="GT1_Gtf-like"/>
    <property type="match status" value="1"/>
</dbReference>
<evidence type="ECO:0000313" key="3">
    <source>
        <dbReference type="EMBL" id="RKN08359.1"/>
    </source>
</evidence>
<protein>
    <submittedName>
        <fullName evidence="3">Glycosyltransferase</fullName>
    </submittedName>
</protein>
<dbReference type="Pfam" id="PF06722">
    <property type="entry name" value="EryCIII-like_C"/>
    <property type="match status" value="1"/>
</dbReference>
<dbReference type="InterPro" id="IPR050426">
    <property type="entry name" value="Glycosyltransferase_28"/>
</dbReference>
<name>A0A3A9W6C3_9ACTN</name>
<evidence type="ECO:0000313" key="4">
    <source>
        <dbReference type="EMBL" id="RKN21605.1"/>
    </source>
</evidence>
<feature type="domain" description="Erythromycin biosynthesis protein CIII-like C-terminal" evidence="2">
    <location>
        <begin position="270"/>
        <end position="369"/>
    </location>
</feature>
<sequence length="387" mass="39801">MSRFLFTVPPLAGHINPAAAVAAELGGRGHDVAWAGRPALIDRLTGGAFPVHACAGPDVPGERPPGIRGLEALKFLWEAGFGPLAEAMASDVEAAVRAFRPDVVVADQQTVAGALVAERLGLPYATSCTTTGELLGAAGLPKVEEWILELLTGLRARFGDPAARHDPRFSPWLTLVYSTPELVGAHPARESPLYFVGPAFGDRPGAEDFPWEWLAGDVPTVLVSLGTVNGGAGARFLAECVAAVRARAGAVRAVVADPAGVLDGEAPGPDVLVLRSVPQTQLLGRVRAVVCHAGHNTVTEALWHGLPLVVAPIRDDQPVVAGQVTEAGAGVRLRFGRVDRERIGAAIDAALGDPGLAAGARRVAASFRAAGGAGAAADRLEKLAAGA</sequence>
<reference evidence="5 6" key="1">
    <citation type="submission" date="2018-09" db="EMBL/GenBank/DDBJ databases">
        <title>Streptomyces sp. nov. DS1-2, an endophytic actinomycete isolated from roots of Dendrobium scabrilingue.</title>
        <authorList>
            <person name="Kuncharoen N."/>
            <person name="Kudo T."/>
            <person name="Ohkuma M."/>
            <person name="Yuki M."/>
            <person name="Tanasupawat S."/>
        </authorList>
    </citation>
    <scope>NUCLEOTIDE SEQUENCE [LARGE SCALE GENOMIC DNA]</scope>
    <source>
        <strain evidence="3 6">AZ1-7</strain>
        <strain evidence="4 5">DS1-2</strain>
    </source>
</reference>
<dbReference type="Proteomes" id="UP000268652">
    <property type="component" value="Unassembled WGS sequence"/>
</dbReference>
<proteinExistence type="predicted"/>
<dbReference type="EMBL" id="RBDY01000011">
    <property type="protein sequence ID" value="RKN21605.1"/>
    <property type="molecule type" value="Genomic_DNA"/>
</dbReference>
<dbReference type="InterPro" id="IPR010610">
    <property type="entry name" value="EryCIII-like_C"/>
</dbReference>
<accession>A0A3A9W6C3</accession>
<evidence type="ECO:0000256" key="1">
    <source>
        <dbReference type="ARBA" id="ARBA00022679"/>
    </source>
</evidence>
<dbReference type="GO" id="GO:0016758">
    <property type="term" value="F:hexosyltransferase activity"/>
    <property type="evidence" value="ECO:0007669"/>
    <property type="project" value="UniProtKB-ARBA"/>
</dbReference>